<comment type="caution">
    <text evidence="2">The sequence shown here is derived from an EMBL/GenBank/DDBJ whole genome shotgun (WGS) entry which is preliminary data.</text>
</comment>
<dbReference type="InterPro" id="IPR021315">
    <property type="entry name" value="Gap/Sap"/>
</dbReference>
<dbReference type="Pfam" id="PF11139">
    <property type="entry name" value="SfLAP"/>
    <property type="match status" value="1"/>
</dbReference>
<feature type="transmembrane region" description="Helical" evidence="1">
    <location>
        <begin position="42"/>
        <end position="68"/>
    </location>
</feature>
<dbReference type="OrthoDB" id="4747520at2"/>
<name>A0A502DJ47_9MYCO</name>
<keyword evidence="1" id="KW-0472">Membrane</keyword>
<feature type="transmembrane region" description="Helical" evidence="1">
    <location>
        <begin position="155"/>
        <end position="178"/>
    </location>
</feature>
<evidence type="ECO:0000313" key="2">
    <source>
        <dbReference type="EMBL" id="TPG25537.1"/>
    </source>
</evidence>
<proteinExistence type="predicted"/>
<dbReference type="EMBL" id="RCZG01000027">
    <property type="protein sequence ID" value="TPG25537.1"/>
    <property type="molecule type" value="Genomic_DNA"/>
</dbReference>
<dbReference type="Proteomes" id="UP000320095">
    <property type="component" value="Unassembled WGS sequence"/>
</dbReference>
<evidence type="ECO:0000313" key="3">
    <source>
        <dbReference type="Proteomes" id="UP000320095"/>
    </source>
</evidence>
<accession>A0A502DJ47</accession>
<organism evidence="2 3">
    <name type="scientific">Mycolicibacterium hodleri</name>
    <dbReference type="NCBI Taxonomy" id="49897"/>
    <lineage>
        <taxon>Bacteria</taxon>
        <taxon>Bacillati</taxon>
        <taxon>Actinomycetota</taxon>
        <taxon>Actinomycetes</taxon>
        <taxon>Mycobacteriales</taxon>
        <taxon>Mycobacteriaceae</taxon>
        <taxon>Mycolicibacterium</taxon>
    </lineage>
</organism>
<dbReference type="AlphaFoldDB" id="A0A502DJ47"/>
<sequence length="227" mass="24608">MLGLLLPLLGFALLDSLNVLNLGVTTAVVYDSRLRRRSALPGGLSFVAGVFVATTSFGVLTVLGISFLADRVEFDLTPTIRYWGQLVLGVILIAVASISGSARPTPPIWALNLTRRNPWLFAIVGLVVGFGQAATSVPYLTTLTMVSARHPLPTLWPLIVIVYCALALLPSLLVLVLSTQRTIRARHVQRNIVRVTTRYGPITVRILFLGIGVVLVVGALLNYRALW</sequence>
<evidence type="ECO:0008006" key="4">
    <source>
        <dbReference type="Google" id="ProtNLM"/>
    </source>
</evidence>
<protein>
    <recommendedName>
        <fullName evidence="4">GAP family protein</fullName>
    </recommendedName>
</protein>
<reference evidence="2 3" key="1">
    <citation type="journal article" date="2019" name="Environ. Microbiol.">
        <title>Species interactions and distinct microbial communities in high Arctic permafrost affected cryosols are associated with the CH4 and CO2 gas fluxes.</title>
        <authorList>
            <person name="Altshuler I."/>
            <person name="Hamel J."/>
            <person name="Turney S."/>
            <person name="Magnuson E."/>
            <person name="Levesque R."/>
            <person name="Greer C."/>
            <person name="Whyte L.G."/>
        </authorList>
    </citation>
    <scope>NUCLEOTIDE SEQUENCE [LARGE SCALE GENOMIC DNA]</scope>
    <source>
        <strain evidence="2 3">S5.20</strain>
    </source>
</reference>
<feature type="transmembrane region" description="Helical" evidence="1">
    <location>
        <begin position="199"/>
        <end position="221"/>
    </location>
</feature>
<keyword evidence="1" id="KW-1133">Transmembrane helix</keyword>
<dbReference type="RefSeq" id="WP_140700087.1">
    <property type="nucleotide sequence ID" value="NZ_RCZG01000027.1"/>
</dbReference>
<keyword evidence="3" id="KW-1185">Reference proteome</keyword>
<keyword evidence="1" id="KW-0812">Transmembrane</keyword>
<feature type="transmembrane region" description="Helical" evidence="1">
    <location>
        <begin position="6"/>
        <end position="30"/>
    </location>
</feature>
<evidence type="ECO:0000256" key="1">
    <source>
        <dbReference type="SAM" id="Phobius"/>
    </source>
</evidence>
<feature type="transmembrane region" description="Helical" evidence="1">
    <location>
        <begin position="80"/>
        <end position="98"/>
    </location>
</feature>
<gene>
    <name evidence="2" type="ORF">EAH80_30490</name>
</gene>
<feature type="transmembrane region" description="Helical" evidence="1">
    <location>
        <begin position="119"/>
        <end position="140"/>
    </location>
</feature>